<dbReference type="RefSeq" id="WP_089746253.1">
    <property type="nucleotide sequence ID" value="NZ_FOGF01000008.1"/>
</dbReference>
<proteinExistence type="predicted"/>
<evidence type="ECO:0000259" key="1">
    <source>
        <dbReference type="PROSITE" id="PS51411"/>
    </source>
</evidence>
<name>A0A1H9JEK4_9LACT</name>
<dbReference type="EMBL" id="FOGF01000008">
    <property type="protein sequence ID" value="SEQ85213.1"/>
    <property type="molecule type" value="Genomic_DNA"/>
</dbReference>
<evidence type="ECO:0000313" key="2">
    <source>
        <dbReference type="EMBL" id="SEQ85213.1"/>
    </source>
</evidence>
<evidence type="ECO:0000313" key="3">
    <source>
        <dbReference type="Proteomes" id="UP000198556"/>
    </source>
</evidence>
<dbReference type="Pfam" id="PF04468">
    <property type="entry name" value="PSP1"/>
    <property type="match status" value="1"/>
</dbReference>
<dbReference type="InterPro" id="IPR007557">
    <property type="entry name" value="PSP1_C"/>
</dbReference>
<dbReference type="PANTHER" id="PTHR43830">
    <property type="entry name" value="PROTEIN PSP1"/>
    <property type="match status" value="1"/>
</dbReference>
<dbReference type="OrthoDB" id="9779344at2"/>
<gene>
    <name evidence="2" type="ORF">SAMN05421767_10868</name>
</gene>
<dbReference type="NCBIfam" id="NF041131">
    <property type="entry name" value="RicT_YaaT_fam"/>
    <property type="match status" value="1"/>
</dbReference>
<reference evidence="2 3" key="1">
    <citation type="submission" date="2016-10" db="EMBL/GenBank/DDBJ databases">
        <authorList>
            <person name="de Groot N.N."/>
        </authorList>
    </citation>
    <scope>NUCLEOTIDE SEQUENCE [LARGE SCALE GENOMIC DNA]</scope>
    <source>
        <strain evidence="2 3">DSM 15827</strain>
    </source>
</reference>
<dbReference type="GO" id="GO:0005737">
    <property type="term" value="C:cytoplasm"/>
    <property type="evidence" value="ECO:0007669"/>
    <property type="project" value="TreeGrafter"/>
</dbReference>
<accession>A0A1H9JEK4</accession>
<sequence length="275" mass="31803">MKKAIGVTFESFGDIFYYQVPNFPVQVDDQLVIERNKVLEIAMVKCVRSDIQEDDYLENKKEIKRLVDQIDLKKIAKNEADCKDIVIKTREIIENLELPMKVISAEYTLMRERLMIKFSSDSRVDFRQLVKELAAIYHTRIELRQIGVRDEAQIVGGIGICGRQLCCSSFLGDFTPVSIKMAREQHLSLNPTKISGICGRLMCCLSFENETYEEIRKKMPDIGREIDTPDGRGKVVGLNILEMVITVFVFESRQKVDYYFNEFDKSMVRVTENEN</sequence>
<dbReference type="Proteomes" id="UP000198556">
    <property type="component" value="Unassembled WGS sequence"/>
</dbReference>
<keyword evidence="3" id="KW-1185">Reference proteome</keyword>
<dbReference type="InterPro" id="IPR047767">
    <property type="entry name" value="PSP1-like"/>
</dbReference>
<dbReference type="PANTHER" id="PTHR43830:SF3">
    <property type="entry name" value="PROTEIN PSP1"/>
    <property type="match status" value="1"/>
</dbReference>
<dbReference type="AlphaFoldDB" id="A0A1H9JEK4"/>
<feature type="domain" description="PSP1 C-terminal" evidence="1">
    <location>
        <begin position="61"/>
        <end position="146"/>
    </location>
</feature>
<organism evidence="2 3">
    <name type="scientific">Granulicatella balaenopterae</name>
    <dbReference type="NCBI Taxonomy" id="137733"/>
    <lineage>
        <taxon>Bacteria</taxon>
        <taxon>Bacillati</taxon>
        <taxon>Bacillota</taxon>
        <taxon>Bacilli</taxon>
        <taxon>Lactobacillales</taxon>
        <taxon>Carnobacteriaceae</taxon>
        <taxon>Granulicatella</taxon>
    </lineage>
</organism>
<protein>
    <submittedName>
        <fullName evidence="2">Cell fate regulator YaaT, PSP1 superfamily (Controls sporulation, competence, biofilm development)</fullName>
    </submittedName>
</protein>
<dbReference type="PROSITE" id="PS51411">
    <property type="entry name" value="PSP1_C"/>
    <property type="match status" value="1"/>
</dbReference>
<dbReference type="STRING" id="137733.SAMN05421767_10868"/>